<dbReference type="Pfam" id="PF09720">
    <property type="entry name" value="Unstab_antitox"/>
    <property type="match status" value="1"/>
</dbReference>
<organism evidence="1 2">
    <name type="scientific">Phytopseudomonas dryadis</name>
    <dbReference type="NCBI Taxonomy" id="2487520"/>
    <lineage>
        <taxon>Bacteria</taxon>
        <taxon>Pseudomonadati</taxon>
        <taxon>Pseudomonadota</taxon>
        <taxon>Gammaproteobacteria</taxon>
        <taxon>Pseudomonadales</taxon>
        <taxon>Pseudomonadaceae</taxon>
        <taxon>Phytopseudomonas</taxon>
    </lineage>
</organism>
<dbReference type="EMBL" id="QJUM01000017">
    <property type="protein sequence ID" value="TBV04047.1"/>
    <property type="molecule type" value="Genomic_DNA"/>
</dbReference>
<name>A0ABY1Z484_9GAMM</name>
<dbReference type="InterPro" id="IPR013406">
    <property type="entry name" value="CHP02574_addiction_mod"/>
</dbReference>
<evidence type="ECO:0000313" key="2">
    <source>
        <dbReference type="Proteomes" id="UP000291334"/>
    </source>
</evidence>
<dbReference type="RefSeq" id="WP_131175943.1">
    <property type="nucleotide sequence ID" value="NZ_QJUM01000017.1"/>
</dbReference>
<evidence type="ECO:0000313" key="1">
    <source>
        <dbReference type="EMBL" id="TBV04047.1"/>
    </source>
</evidence>
<reference evidence="1 2" key="1">
    <citation type="submission" date="2018-06" db="EMBL/GenBank/DDBJ databases">
        <title>Three novel Pseudomonas species isolated from symptomatic oak.</title>
        <authorList>
            <person name="Bueno-Gonzalez V."/>
            <person name="Brady C."/>
        </authorList>
    </citation>
    <scope>NUCLEOTIDE SEQUENCE [LARGE SCALE GENOMIC DNA]</scope>
    <source>
        <strain evidence="1 2">P26B</strain>
    </source>
</reference>
<dbReference type="Proteomes" id="UP000291334">
    <property type="component" value="Unassembled WGS sequence"/>
</dbReference>
<sequence length="74" mass="8387">MNLQKIEAEALHLSKGERTILLQKLLLSLDSPPAEELRKDWLAEAALRAQELDNHKVRAVPGHQVLEKARTLLK</sequence>
<proteinExistence type="predicted"/>
<accession>A0ABY1Z484</accession>
<comment type="caution">
    <text evidence="1">The sequence shown here is derived from an EMBL/GenBank/DDBJ whole genome shotgun (WGS) entry which is preliminary data.</text>
</comment>
<protein>
    <submittedName>
        <fullName evidence="1">Addiction module antitoxin RelB</fullName>
    </submittedName>
</protein>
<gene>
    <name evidence="1" type="ORF">DNK34_14975</name>
</gene>
<keyword evidence="2" id="KW-1185">Reference proteome</keyword>